<dbReference type="Gene3D" id="1.20.80.10">
    <property type="match status" value="1"/>
</dbReference>
<dbReference type="SUPFAM" id="SSF47027">
    <property type="entry name" value="Acyl-CoA binding protein"/>
    <property type="match status" value="1"/>
</dbReference>
<proteinExistence type="predicted"/>
<dbReference type="PANTHER" id="PTHR43684">
    <property type="match status" value="1"/>
</dbReference>
<dbReference type="InterPro" id="IPR051053">
    <property type="entry name" value="ECH/Chromodomain_protein"/>
</dbReference>
<comment type="subcellular location">
    <subcellularLocation>
        <location evidence="1">Peroxisome</location>
    </subcellularLocation>
</comment>
<dbReference type="OrthoDB" id="409763at2759"/>
<dbReference type="SUPFAM" id="SSF52096">
    <property type="entry name" value="ClpP/crotonase"/>
    <property type="match status" value="1"/>
</dbReference>
<organism evidence="5 6">
    <name type="scientific">Araneus ventricosus</name>
    <name type="common">Orbweaver spider</name>
    <name type="synonym">Epeira ventricosa</name>
    <dbReference type="NCBI Taxonomy" id="182803"/>
    <lineage>
        <taxon>Eukaryota</taxon>
        <taxon>Metazoa</taxon>
        <taxon>Ecdysozoa</taxon>
        <taxon>Arthropoda</taxon>
        <taxon>Chelicerata</taxon>
        <taxon>Arachnida</taxon>
        <taxon>Araneae</taxon>
        <taxon>Araneomorphae</taxon>
        <taxon>Entelegynae</taxon>
        <taxon>Araneoidea</taxon>
        <taxon>Araneidae</taxon>
        <taxon>Araneus</taxon>
    </lineage>
</organism>
<dbReference type="PROSITE" id="PS51228">
    <property type="entry name" value="ACB_2"/>
    <property type="match status" value="1"/>
</dbReference>
<dbReference type="InterPro" id="IPR014352">
    <property type="entry name" value="FERM/acyl-CoA-bd_prot_sf"/>
</dbReference>
<dbReference type="Gene3D" id="3.90.226.10">
    <property type="entry name" value="2-enoyl-CoA Hydratase, Chain A, domain 1"/>
    <property type="match status" value="1"/>
</dbReference>
<evidence type="ECO:0000313" key="6">
    <source>
        <dbReference type="Proteomes" id="UP000499080"/>
    </source>
</evidence>
<dbReference type="GO" id="GO:0005739">
    <property type="term" value="C:mitochondrion"/>
    <property type="evidence" value="ECO:0007669"/>
    <property type="project" value="TreeGrafter"/>
</dbReference>
<dbReference type="EMBL" id="BGPR01000968">
    <property type="protein sequence ID" value="GBM41597.1"/>
    <property type="molecule type" value="Genomic_DNA"/>
</dbReference>
<dbReference type="GO" id="GO:0005777">
    <property type="term" value="C:peroxisome"/>
    <property type="evidence" value="ECO:0007669"/>
    <property type="project" value="UniProtKB-SubCell"/>
</dbReference>
<keyword evidence="2" id="KW-0576">Peroxisome</keyword>
<dbReference type="InterPro" id="IPR035984">
    <property type="entry name" value="Acyl-CoA-binding_sf"/>
</dbReference>
<name>A0A4Y2FKP6_ARAVE</name>
<evidence type="ECO:0000259" key="4">
    <source>
        <dbReference type="PROSITE" id="PS51228"/>
    </source>
</evidence>
<evidence type="ECO:0000256" key="2">
    <source>
        <dbReference type="ARBA" id="ARBA00023140"/>
    </source>
</evidence>
<dbReference type="GO" id="GO:0004165">
    <property type="term" value="F:delta(3)-delta(2)-enoyl-CoA isomerase activity"/>
    <property type="evidence" value="ECO:0007669"/>
    <property type="project" value="TreeGrafter"/>
</dbReference>
<dbReference type="FunFam" id="3.90.226.10:FF:000084">
    <property type="entry name" value="Enoyl-CoA delta isomerase 2, mitochondrial"/>
    <property type="match status" value="1"/>
</dbReference>
<keyword evidence="3 5" id="KW-0413">Isomerase</keyword>
<dbReference type="CDD" id="cd00435">
    <property type="entry name" value="ACBP"/>
    <property type="match status" value="1"/>
</dbReference>
<dbReference type="InterPro" id="IPR029045">
    <property type="entry name" value="ClpP/crotonase-like_dom_sf"/>
</dbReference>
<dbReference type="AlphaFoldDB" id="A0A4Y2FKP6"/>
<dbReference type="Gene3D" id="1.10.12.10">
    <property type="entry name" value="Lyase 2-enoyl-coa Hydratase, Chain A, domain 2"/>
    <property type="match status" value="1"/>
</dbReference>
<dbReference type="PROSITE" id="PS00880">
    <property type="entry name" value="ACB_1"/>
    <property type="match status" value="1"/>
</dbReference>
<protein>
    <submittedName>
        <fullName evidence="5">Enoyl-CoA delta isomerase 2, mitochondrial</fullName>
    </submittedName>
</protein>
<dbReference type="Pfam" id="PF00887">
    <property type="entry name" value="ACBP"/>
    <property type="match status" value="1"/>
</dbReference>
<evidence type="ECO:0000256" key="1">
    <source>
        <dbReference type="ARBA" id="ARBA00004275"/>
    </source>
</evidence>
<dbReference type="InterPro" id="IPR022408">
    <property type="entry name" value="Acyl-CoA-binding_prot_CS"/>
</dbReference>
<sequence length="393" mass="43789">MVVNRIIFSAATKLFSRLSPSNYSHNRSSLFLDVSRTMSSQADKFQEAVKKVKTLKKEPGNDVKLNLYALYKQATEGSCKQSKPSMFDLVGKAKWDAWVSLGTISQDDARKRYAALVDELLNAEQSQEKVEFAASDNKYEGLIFTSGKDITEITFNRPDKKNAITTQMYRDIISALKEASNSEAAVTVLSGKGDYYSSGNDLSNFSAVQGDLSTAAKDAAELLREFVAAFIDFPKILVAAVNGPAVGIPVTLLGLCDVVYASDKATFYTPFSMLGQSPEGCSTYLFPKIMGYSKANEILLFSKKFTAAEGKELGLVSEVFPHETFQEDVRKKLAFLPEASKNSMIYAKELNRNLERSILHKVNEAECERLIERWQSPDCMEALMRFFQRKSKL</sequence>
<dbReference type="CDD" id="cd06558">
    <property type="entry name" value="crotonase-like"/>
    <property type="match status" value="1"/>
</dbReference>
<dbReference type="InterPro" id="IPR001753">
    <property type="entry name" value="Enoyl-CoA_hydra/iso"/>
</dbReference>
<comment type="caution">
    <text evidence="5">The sequence shown here is derived from an EMBL/GenBank/DDBJ whole genome shotgun (WGS) entry which is preliminary data.</text>
</comment>
<evidence type="ECO:0000256" key="3">
    <source>
        <dbReference type="ARBA" id="ARBA00023235"/>
    </source>
</evidence>
<dbReference type="PANTHER" id="PTHR43684:SF1">
    <property type="entry name" value="ENOYL-COA DELTA ISOMERASE 2"/>
    <property type="match status" value="1"/>
</dbReference>
<keyword evidence="6" id="KW-1185">Reference proteome</keyword>
<dbReference type="PRINTS" id="PR00689">
    <property type="entry name" value="ACOABINDINGP"/>
</dbReference>
<gene>
    <name evidence="5" type="primary">Eci2</name>
    <name evidence="5" type="ORF">AVEN_196209_1</name>
</gene>
<dbReference type="Pfam" id="PF00378">
    <property type="entry name" value="ECH_1"/>
    <property type="match status" value="1"/>
</dbReference>
<accession>A0A4Y2FKP6</accession>
<dbReference type="InterPro" id="IPR014748">
    <property type="entry name" value="Enoyl-CoA_hydra_C"/>
</dbReference>
<evidence type="ECO:0000313" key="5">
    <source>
        <dbReference type="EMBL" id="GBM41597.1"/>
    </source>
</evidence>
<dbReference type="InterPro" id="IPR000582">
    <property type="entry name" value="Acyl-CoA-binding_protein"/>
</dbReference>
<dbReference type="GO" id="GO:0000062">
    <property type="term" value="F:fatty-acyl-CoA binding"/>
    <property type="evidence" value="ECO:0007669"/>
    <property type="project" value="InterPro"/>
</dbReference>
<reference evidence="5 6" key="1">
    <citation type="journal article" date="2019" name="Sci. Rep.">
        <title>Orb-weaving spider Araneus ventricosus genome elucidates the spidroin gene catalogue.</title>
        <authorList>
            <person name="Kono N."/>
            <person name="Nakamura H."/>
            <person name="Ohtoshi R."/>
            <person name="Moran D.A.P."/>
            <person name="Shinohara A."/>
            <person name="Yoshida Y."/>
            <person name="Fujiwara M."/>
            <person name="Mori M."/>
            <person name="Tomita M."/>
            <person name="Arakawa K."/>
        </authorList>
    </citation>
    <scope>NUCLEOTIDE SEQUENCE [LARGE SCALE GENOMIC DNA]</scope>
</reference>
<dbReference type="Proteomes" id="UP000499080">
    <property type="component" value="Unassembled WGS sequence"/>
</dbReference>
<feature type="domain" description="ACB" evidence="4">
    <location>
        <begin position="41"/>
        <end position="126"/>
    </location>
</feature>